<reference evidence="3" key="1">
    <citation type="submission" date="2022-11" db="UniProtKB">
        <authorList>
            <consortium name="WormBaseParasite"/>
        </authorList>
    </citation>
    <scope>IDENTIFICATION</scope>
</reference>
<feature type="compositionally biased region" description="Basic and acidic residues" evidence="1">
    <location>
        <begin position="48"/>
        <end position="57"/>
    </location>
</feature>
<accession>A0A914PUA3</accession>
<feature type="compositionally biased region" description="Polar residues" evidence="1">
    <location>
        <begin position="206"/>
        <end position="223"/>
    </location>
</feature>
<sequence length="240" mass="27285">MATLSRDSLCNIGAVQIPRPKCAGFQFVPTRGRMGFYRSIKRDGHKYGIEMKNERGPRRPQLPDAGFWAPPSADQIIHETNNNNINEKQHHHPQQQQQNQQQQHSPSEQSFSDLSSSDSGSTKFSIAPLKKTPPPAPPLPFDAARLPPRPPRGGVPIFKKQFTQIQQQQQAVIVEKKEEPPVDYDINEDDKKQQNFRRQAPVTSKVYRQTPTEYEVNNQNRKYSVSSSSTSSGSKYSERF</sequence>
<dbReference type="AlphaFoldDB" id="A0A914PUA3"/>
<name>A0A914PUA3_9BILA</name>
<evidence type="ECO:0000313" key="3">
    <source>
        <dbReference type="WBParaSite" id="PDA_v2.g22316.t1"/>
    </source>
</evidence>
<proteinExistence type="predicted"/>
<feature type="region of interest" description="Disordered" evidence="1">
    <location>
        <begin position="85"/>
        <end position="156"/>
    </location>
</feature>
<dbReference type="WBParaSite" id="PDA_v2.g22316.t1">
    <property type="protein sequence ID" value="PDA_v2.g22316.t1"/>
    <property type="gene ID" value="PDA_v2.g22316"/>
</dbReference>
<feature type="compositionally biased region" description="Low complexity" evidence="1">
    <location>
        <begin position="224"/>
        <end position="240"/>
    </location>
</feature>
<dbReference type="Proteomes" id="UP000887578">
    <property type="component" value="Unplaced"/>
</dbReference>
<evidence type="ECO:0000313" key="2">
    <source>
        <dbReference type="Proteomes" id="UP000887578"/>
    </source>
</evidence>
<feature type="region of interest" description="Disordered" evidence="1">
    <location>
        <begin position="169"/>
        <end position="240"/>
    </location>
</feature>
<evidence type="ECO:0000256" key="1">
    <source>
        <dbReference type="SAM" id="MobiDB-lite"/>
    </source>
</evidence>
<feature type="compositionally biased region" description="Low complexity" evidence="1">
    <location>
        <begin position="94"/>
        <end position="130"/>
    </location>
</feature>
<feature type="region of interest" description="Disordered" evidence="1">
    <location>
        <begin position="48"/>
        <end position="71"/>
    </location>
</feature>
<protein>
    <submittedName>
        <fullName evidence="3">Uncharacterized protein</fullName>
    </submittedName>
</protein>
<organism evidence="2 3">
    <name type="scientific">Panagrolaimus davidi</name>
    <dbReference type="NCBI Taxonomy" id="227884"/>
    <lineage>
        <taxon>Eukaryota</taxon>
        <taxon>Metazoa</taxon>
        <taxon>Ecdysozoa</taxon>
        <taxon>Nematoda</taxon>
        <taxon>Chromadorea</taxon>
        <taxon>Rhabditida</taxon>
        <taxon>Tylenchina</taxon>
        <taxon>Panagrolaimomorpha</taxon>
        <taxon>Panagrolaimoidea</taxon>
        <taxon>Panagrolaimidae</taxon>
        <taxon>Panagrolaimus</taxon>
    </lineage>
</organism>
<keyword evidence="2" id="KW-1185">Reference proteome</keyword>
<feature type="compositionally biased region" description="Pro residues" evidence="1">
    <location>
        <begin position="131"/>
        <end position="140"/>
    </location>
</feature>